<dbReference type="Gene3D" id="3.20.20.80">
    <property type="entry name" value="Glycosidases"/>
    <property type="match status" value="1"/>
</dbReference>
<dbReference type="PANTHER" id="PTHR37836">
    <property type="entry name" value="LMO1036 PROTEIN"/>
    <property type="match status" value="1"/>
</dbReference>
<dbReference type="PANTHER" id="PTHR37836:SF2">
    <property type="entry name" value="DUF4038 DOMAIN-CONTAINING PROTEIN"/>
    <property type="match status" value="1"/>
</dbReference>
<evidence type="ECO:0000256" key="1">
    <source>
        <dbReference type="SAM" id="MobiDB-lite"/>
    </source>
</evidence>
<dbReference type="Gene3D" id="2.60.40.10">
    <property type="entry name" value="Immunoglobulins"/>
    <property type="match status" value="1"/>
</dbReference>
<evidence type="ECO:0000313" key="4">
    <source>
        <dbReference type="EMBL" id="MBB3207259.1"/>
    </source>
</evidence>
<dbReference type="Pfam" id="PF12904">
    <property type="entry name" value="Collagen_bind_2"/>
    <property type="match status" value="1"/>
</dbReference>
<dbReference type="AlphaFoldDB" id="A0A7W5DZZ0"/>
<gene>
    <name evidence="4" type="ORF">FHS27_003078</name>
</gene>
<feature type="domain" description="DUF5060" evidence="3">
    <location>
        <begin position="239"/>
        <end position="321"/>
    </location>
</feature>
<organism evidence="4 5">
    <name type="scientific">Aporhodopirellula rubra</name>
    <dbReference type="NCBI Taxonomy" id="980271"/>
    <lineage>
        <taxon>Bacteria</taxon>
        <taxon>Pseudomonadati</taxon>
        <taxon>Planctomycetota</taxon>
        <taxon>Planctomycetia</taxon>
        <taxon>Pirellulales</taxon>
        <taxon>Pirellulaceae</taxon>
        <taxon>Aporhodopirellula</taxon>
    </lineage>
</organism>
<evidence type="ECO:0000259" key="2">
    <source>
        <dbReference type="Pfam" id="PF12904"/>
    </source>
</evidence>
<reference evidence="4 5" key="1">
    <citation type="submission" date="2020-08" db="EMBL/GenBank/DDBJ databases">
        <title>Genomic Encyclopedia of Type Strains, Phase III (KMG-III): the genomes of soil and plant-associated and newly described type strains.</title>
        <authorList>
            <person name="Whitman W."/>
        </authorList>
    </citation>
    <scope>NUCLEOTIDE SEQUENCE [LARGE SCALE GENOMIC DNA]</scope>
    <source>
        <strain evidence="4 5">CECT 8075</strain>
    </source>
</reference>
<dbReference type="InterPro" id="IPR013783">
    <property type="entry name" value="Ig-like_fold"/>
</dbReference>
<comment type="caution">
    <text evidence="4">The sequence shown here is derived from an EMBL/GenBank/DDBJ whole genome shotgun (WGS) entry which is preliminary data.</text>
</comment>
<name>A0A7W5DZZ0_9BACT</name>
<protein>
    <recommendedName>
        <fullName evidence="6">DUF5060 domain-containing protein</fullName>
    </recommendedName>
</protein>
<feature type="region of interest" description="Disordered" evidence="1">
    <location>
        <begin position="199"/>
        <end position="226"/>
    </location>
</feature>
<dbReference type="Proteomes" id="UP000536179">
    <property type="component" value="Unassembled WGS sequence"/>
</dbReference>
<evidence type="ECO:0000313" key="5">
    <source>
        <dbReference type="Proteomes" id="UP000536179"/>
    </source>
</evidence>
<evidence type="ECO:0000259" key="3">
    <source>
        <dbReference type="Pfam" id="PF16586"/>
    </source>
</evidence>
<dbReference type="InterPro" id="IPR032260">
    <property type="entry name" value="DUF5060"/>
</dbReference>
<accession>A0A7W5DZZ0</accession>
<keyword evidence="5" id="KW-1185">Reference proteome</keyword>
<dbReference type="RefSeq" id="WP_184305605.1">
    <property type="nucleotide sequence ID" value="NZ_JACHXU010000009.1"/>
</dbReference>
<feature type="domain" description="Putative collagen-binding" evidence="2">
    <location>
        <begin position="753"/>
        <end position="830"/>
    </location>
</feature>
<evidence type="ECO:0008006" key="6">
    <source>
        <dbReference type="Google" id="ProtNLM"/>
    </source>
</evidence>
<sequence length="833" mass="91403">MTVDALVPLIRVILLAALLMPGWQATHAQTAVAVASDASSEMHLEMPATMFAEGSNNGYYLDRGKWLAINPSQRKKATVSRTFPYPTGLYHVTLKTVGENDGKSTYSVAADDEKLAEFTNSLSDSTYEEGTAFHHTWENVRVTEGAIIQVGSSVGSSDGKEFSRARWSAVVFTPADDATRELAMPVVKEQAAQKKVASRAKNSGAHTAARAPTVPVSNQPLQMPRGVDGDGSVNVGGELKTWHKIVLDLQGPYAHEKDNAPNPFTDYRMTVTFTHDDGTQYVIPGFFAADGDAANSHAESGQVWRALFAADRPGQWTYQVSMVSGNDVAIDTKAPANSMSAYDGKSGTITVVPSDKTGRDLRSRGRLNYVGKHYLQFAGSGEYFLKVGADAPETLLAFADFDNTIAGNPKKAPLKTWQAHVKDWQSGDPTWADGKGKGLIGAISYLSGKGCNAFSFLTYNAGGDGDNVWPFIQREDKMHYDCSKLDQWSMVFDHGTARGMYLHFKMQETENDDHKKGKGDGFVPTSLDGGDLGPQRKLYCRELVARFGHGLALNWNIGEENTQSTAQQIAMIDQIAELDAYDHPIVIHTYPNQQDLVYKPLLGDRSQLTGASLQNSSLETTHEQTFKWVKASEEADKPWVVAFDESGSAAHAQCPDLGYKGFDGRDKSGKMTYTQHKVRKQTLWGNLMAGGAGCEYYFGYSYVENDIVCEDWRSRDQSWDYCRIAIGFFHDNQIPFWEMKNFDDLVGNPKRGVSKFCFAKPNEVYLVYLPDGGTTELDLSDATGRYSVQWFNPRSGGTLAAGSVSTVEGGAGVSLGTAPETPEEDWLVVLRKR</sequence>
<dbReference type="Pfam" id="PF16586">
    <property type="entry name" value="DUF5060"/>
    <property type="match status" value="1"/>
</dbReference>
<dbReference type="InterPro" id="IPR024749">
    <property type="entry name" value="Collagen-bd_put"/>
</dbReference>
<dbReference type="EMBL" id="JACHXU010000009">
    <property type="protein sequence ID" value="MBB3207259.1"/>
    <property type="molecule type" value="Genomic_DNA"/>
</dbReference>
<proteinExistence type="predicted"/>